<dbReference type="Pfam" id="PF07610">
    <property type="entry name" value="DUF1573"/>
    <property type="match status" value="1"/>
</dbReference>
<keyword evidence="2" id="KW-1185">Reference proteome</keyword>
<dbReference type="InterPro" id="IPR013783">
    <property type="entry name" value="Ig-like_fold"/>
</dbReference>
<evidence type="ECO:0000313" key="2">
    <source>
        <dbReference type="Proteomes" id="UP000611723"/>
    </source>
</evidence>
<dbReference type="Proteomes" id="UP000611723">
    <property type="component" value="Unassembled WGS sequence"/>
</dbReference>
<protein>
    <submittedName>
        <fullName evidence="1">DUF1573 domain-containing protein</fullName>
    </submittedName>
</protein>
<dbReference type="PANTHER" id="PTHR37833:SF1">
    <property type="entry name" value="SIGNAL PEPTIDE PROTEIN"/>
    <property type="match status" value="1"/>
</dbReference>
<evidence type="ECO:0000313" key="1">
    <source>
        <dbReference type="EMBL" id="MBK6265536.1"/>
    </source>
</evidence>
<proteinExistence type="predicted"/>
<reference evidence="1" key="1">
    <citation type="submission" date="2021-01" db="EMBL/GenBank/DDBJ databases">
        <title>Marivirga aurantiaca sp. nov., isolated from intertidal surface sediments.</title>
        <authorList>
            <person name="Zhang M."/>
        </authorList>
    </citation>
    <scope>NUCLEOTIDE SEQUENCE</scope>
    <source>
        <strain evidence="1">S37H4</strain>
    </source>
</reference>
<dbReference type="RefSeq" id="WP_201431216.1">
    <property type="nucleotide sequence ID" value="NZ_JAEQBW010000004.1"/>
</dbReference>
<organism evidence="1 2">
    <name type="scientific">Marivirga aurantiaca</name>
    <dbReference type="NCBI Taxonomy" id="2802615"/>
    <lineage>
        <taxon>Bacteria</taxon>
        <taxon>Pseudomonadati</taxon>
        <taxon>Bacteroidota</taxon>
        <taxon>Cytophagia</taxon>
        <taxon>Cytophagales</taxon>
        <taxon>Marivirgaceae</taxon>
        <taxon>Marivirga</taxon>
    </lineage>
</organism>
<gene>
    <name evidence="1" type="ORF">JKA74_10850</name>
</gene>
<dbReference type="InterPro" id="IPR011467">
    <property type="entry name" value="DUF1573"/>
</dbReference>
<comment type="caution">
    <text evidence="1">The sequence shown here is derived from an EMBL/GenBank/DDBJ whole genome shotgun (WGS) entry which is preliminary data.</text>
</comment>
<accession>A0A934WZ23</accession>
<sequence length="129" mass="14239">MMKNLMKITGVLLVVLIAFSSFKYSDNRTEVIVWETKTIDLGELEKGDAVTKQFVFTNQHDETIKIVRTKASCGCTVTEHTTGEILSGEKGYVSAKYTAKQSGPFQKTIQVFTTAGEEAITLQIKGVVK</sequence>
<dbReference type="AlphaFoldDB" id="A0A934WZ23"/>
<dbReference type="PANTHER" id="PTHR37833">
    <property type="entry name" value="LIPOPROTEIN-RELATED"/>
    <property type="match status" value="1"/>
</dbReference>
<name>A0A934WZ23_9BACT</name>
<dbReference type="EMBL" id="JAEQBW010000004">
    <property type="protein sequence ID" value="MBK6265536.1"/>
    <property type="molecule type" value="Genomic_DNA"/>
</dbReference>
<dbReference type="Gene3D" id="2.60.40.10">
    <property type="entry name" value="Immunoglobulins"/>
    <property type="match status" value="1"/>
</dbReference>